<feature type="compositionally biased region" description="Basic and acidic residues" evidence="1">
    <location>
        <begin position="124"/>
        <end position="134"/>
    </location>
</feature>
<feature type="region of interest" description="Disordered" evidence="1">
    <location>
        <begin position="124"/>
        <end position="151"/>
    </location>
</feature>
<evidence type="ECO:0000256" key="1">
    <source>
        <dbReference type="SAM" id="MobiDB-lite"/>
    </source>
</evidence>
<proteinExistence type="predicted"/>
<dbReference type="Pfam" id="PF14379">
    <property type="entry name" value="Myb_CC_LHEQLE"/>
    <property type="match status" value="1"/>
</dbReference>
<dbReference type="EMBL" id="JABCRI010000008">
    <property type="protein sequence ID" value="KAF8402229.1"/>
    <property type="molecule type" value="Genomic_DNA"/>
</dbReference>
<evidence type="ECO:0000313" key="3">
    <source>
        <dbReference type="EMBL" id="KAF8402229.1"/>
    </source>
</evidence>
<dbReference type="GO" id="GO:0003700">
    <property type="term" value="F:DNA-binding transcription factor activity"/>
    <property type="evidence" value="ECO:0007669"/>
    <property type="project" value="InterPro"/>
</dbReference>
<organism evidence="3 4">
    <name type="scientific">Tetracentron sinense</name>
    <name type="common">Spur-leaf</name>
    <dbReference type="NCBI Taxonomy" id="13715"/>
    <lineage>
        <taxon>Eukaryota</taxon>
        <taxon>Viridiplantae</taxon>
        <taxon>Streptophyta</taxon>
        <taxon>Embryophyta</taxon>
        <taxon>Tracheophyta</taxon>
        <taxon>Spermatophyta</taxon>
        <taxon>Magnoliopsida</taxon>
        <taxon>Trochodendrales</taxon>
        <taxon>Trochodendraceae</taxon>
        <taxon>Tetracentron</taxon>
    </lineage>
</organism>
<comment type="caution">
    <text evidence="3">The sequence shown here is derived from an EMBL/GenBank/DDBJ whole genome shotgun (WGS) entry which is preliminary data.</text>
</comment>
<gene>
    <name evidence="3" type="ORF">HHK36_013181</name>
</gene>
<reference evidence="3 4" key="1">
    <citation type="submission" date="2020-04" db="EMBL/GenBank/DDBJ databases">
        <title>Plant Genome Project.</title>
        <authorList>
            <person name="Zhang R.-G."/>
        </authorList>
    </citation>
    <scope>NUCLEOTIDE SEQUENCE [LARGE SCALE GENOMIC DNA]</scope>
    <source>
        <strain evidence="3">YNK0</strain>
        <tissue evidence="3">Leaf</tissue>
    </source>
</reference>
<accession>A0A835DJF1</accession>
<evidence type="ECO:0000313" key="4">
    <source>
        <dbReference type="Proteomes" id="UP000655225"/>
    </source>
</evidence>
<name>A0A835DJF1_TETSI</name>
<evidence type="ECO:0000259" key="2">
    <source>
        <dbReference type="Pfam" id="PF14379"/>
    </source>
</evidence>
<keyword evidence="4" id="KW-1185">Reference proteome</keyword>
<feature type="domain" description="MYB-CC type transcription factor LHEQLE-containing" evidence="2">
    <location>
        <begin position="53"/>
        <end position="77"/>
    </location>
</feature>
<dbReference type="PANTHER" id="PTHR31499:SF79">
    <property type="entry name" value="HTH MYB-TYPE DOMAIN-CONTAINING PROTEIN"/>
    <property type="match status" value="1"/>
</dbReference>
<dbReference type="AlphaFoldDB" id="A0A835DJF1"/>
<protein>
    <recommendedName>
        <fullName evidence="2">MYB-CC type transcription factor LHEQLE-containing domain-containing protein</fullName>
    </recommendedName>
</protein>
<dbReference type="Proteomes" id="UP000655225">
    <property type="component" value="Unassembled WGS sequence"/>
</dbReference>
<dbReference type="PANTHER" id="PTHR31499">
    <property type="entry name" value="MYB FAMILY TRANSCRIPTION FACTOR PHL11"/>
    <property type="match status" value="1"/>
</dbReference>
<dbReference type="Gene3D" id="1.10.10.60">
    <property type="entry name" value="Homeodomain-like"/>
    <property type="match status" value="1"/>
</dbReference>
<feature type="region of interest" description="Disordered" evidence="1">
    <location>
        <begin position="74"/>
        <end position="96"/>
    </location>
</feature>
<dbReference type="InterPro" id="IPR046955">
    <property type="entry name" value="PHR1-like"/>
</dbReference>
<dbReference type="InterPro" id="IPR025756">
    <property type="entry name" value="Myb_CC_LHEQLE"/>
</dbReference>
<dbReference type="OrthoDB" id="551907at2759"/>
<sequence length="151" mass="17072">MGVPGLAIYNVKSHLQKYRLAKYLPESPVDGSKDEKKDSGDSHLAWILPRGGVQINEALRMQMEVQKRLHEELEKQRMDDGSTDPTISMVPPRKDLKPDFIGQWDRDLYGSDVGFVGFDMETEFKEQKNGETDKQTSQAPRPTYRSVGGSS</sequence>